<comment type="catalytic activity">
    <reaction evidence="9">
        <text>L-isoleucine + 2-oxoglutarate = (S)-3-methyl-2-oxopentanoate + L-glutamate</text>
        <dbReference type="Rhea" id="RHEA:24801"/>
        <dbReference type="ChEBI" id="CHEBI:16810"/>
        <dbReference type="ChEBI" id="CHEBI:29985"/>
        <dbReference type="ChEBI" id="CHEBI:35146"/>
        <dbReference type="ChEBI" id="CHEBI:58045"/>
        <dbReference type="EC" id="2.6.1.42"/>
    </reaction>
</comment>
<protein>
    <recommendedName>
        <fullName evidence="9">Branched-chain-amino-acid aminotransferase</fullName>
        <ecNumber evidence="9">2.6.1.42</ecNumber>
    </recommendedName>
</protein>
<evidence type="ECO:0000256" key="4">
    <source>
        <dbReference type="ARBA" id="ARBA00022679"/>
    </source>
</evidence>
<keyword evidence="9" id="KW-0028">Amino-acid biosynthesis</keyword>
<dbReference type="PANTHER" id="PTHR11825:SF69">
    <property type="entry name" value="BRANCHED-CHAIN-AMINO-ACID AMINOTRANSFERASE"/>
    <property type="match status" value="1"/>
</dbReference>
<dbReference type="InterPro" id="IPR036038">
    <property type="entry name" value="Aminotransferase-like"/>
</dbReference>
<dbReference type="FunFam" id="3.30.470.10:FF:000012">
    <property type="entry name" value="Branched-chain-amino-acid aminotransferase"/>
    <property type="match status" value="1"/>
</dbReference>
<reference evidence="10" key="1">
    <citation type="journal article" date="2020" name="Stud. Mycol.">
        <title>101 Dothideomycetes genomes: a test case for predicting lifestyles and emergence of pathogens.</title>
        <authorList>
            <person name="Haridas S."/>
            <person name="Albert R."/>
            <person name="Binder M."/>
            <person name="Bloem J."/>
            <person name="Labutti K."/>
            <person name="Salamov A."/>
            <person name="Andreopoulos B."/>
            <person name="Baker S."/>
            <person name="Barry K."/>
            <person name="Bills G."/>
            <person name="Bluhm B."/>
            <person name="Cannon C."/>
            <person name="Castanera R."/>
            <person name="Culley D."/>
            <person name="Daum C."/>
            <person name="Ezra D."/>
            <person name="Gonzalez J."/>
            <person name="Henrissat B."/>
            <person name="Kuo A."/>
            <person name="Liang C."/>
            <person name="Lipzen A."/>
            <person name="Lutzoni F."/>
            <person name="Magnuson J."/>
            <person name="Mondo S."/>
            <person name="Nolan M."/>
            <person name="Ohm R."/>
            <person name="Pangilinan J."/>
            <person name="Park H.-J."/>
            <person name="Ramirez L."/>
            <person name="Alfaro M."/>
            <person name="Sun H."/>
            <person name="Tritt A."/>
            <person name="Yoshinaga Y."/>
            <person name="Zwiers L.-H."/>
            <person name="Turgeon B."/>
            <person name="Goodwin S."/>
            <person name="Spatafora J."/>
            <person name="Crous P."/>
            <person name="Grigoriev I."/>
        </authorList>
    </citation>
    <scope>NUCLEOTIDE SEQUENCE</scope>
    <source>
        <strain evidence="10">CBS 175.79</strain>
    </source>
</reference>
<gene>
    <name evidence="10" type="ORF">BU24DRAFT_484961</name>
</gene>
<dbReference type="InterPro" id="IPR043131">
    <property type="entry name" value="BCAT-like_N"/>
</dbReference>
<keyword evidence="11" id="KW-1185">Reference proteome</keyword>
<proteinExistence type="inferred from homology"/>
<keyword evidence="3 9" id="KW-0032">Aminotransferase</keyword>
<dbReference type="PROSITE" id="PS00770">
    <property type="entry name" value="AA_TRANSFER_CLASS_4"/>
    <property type="match status" value="1"/>
</dbReference>
<accession>A0A6A5XJG8</accession>
<dbReference type="InterPro" id="IPR005786">
    <property type="entry name" value="B_amino_transII"/>
</dbReference>
<feature type="modified residue" description="N6-(pyridoxal phosphate)lysine" evidence="6">
    <location>
        <position position="178"/>
    </location>
</feature>
<evidence type="ECO:0000256" key="6">
    <source>
        <dbReference type="PIRSR" id="PIRSR006468-1"/>
    </source>
</evidence>
<comment type="cofactor">
    <cofactor evidence="1 8">
        <name>pyridoxal 5'-phosphate</name>
        <dbReference type="ChEBI" id="CHEBI:597326"/>
    </cofactor>
</comment>
<evidence type="ECO:0000256" key="8">
    <source>
        <dbReference type="RuleBase" id="RU004516"/>
    </source>
</evidence>
<dbReference type="PANTHER" id="PTHR11825">
    <property type="entry name" value="SUBGROUP IIII AMINOTRANSFERASE"/>
    <property type="match status" value="1"/>
</dbReference>
<dbReference type="GeneID" id="54290768"/>
<keyword evidence="4 9" id="KW-0808">Transferase</keyword>
<organism evidence="10 11">
    <name type="scientific">Aaosphaeria arxii CBS 175.79</name>
    <dbReference type="NCBI Taxonomy" id="1450172"/>
    <lineage>
        <taxon>Eukaryota</taxon>
        <taxon>Fungi</taxon>
        <taxon>Dikarya</taxon>
        <taxon>Ascomycota</taxon>
        <taxon>Pezizomycotina</taxon>
        <taxon>Dothideomycetes</taxon>
        <taxon>Pleosporomycetidae</taxon>
        <taxon>Pleosporales</taxon>
        <taxon>Pleosporales incertae sedis</taxon>
        <taxon>Aaosphaeria</taxon>
    </lineage>
</organism>
<dbReference type="InterPro" id="IPR001544">
    <property type="entry name" value="Aminotrans_IV"/>
</dbReference>
<keyword evidence="9" id="KW-0100">Branched-chain amino acid biosynthesis</keyword>
<evidence type="ECO:0000256" key="2">
    <source>
        <dbReference type="ARBA" id="ARBA00009320"/>
    </source>
</evidence>
<dbReference type="Gene3D" id="3.20.10.10">
    <property type="entry name" value="D-amino Acid Aminotransferase, subunit A, domain 2"/>
    <property type="match status" value="1"/>
</dbReference>
<dbReference type="EMBL" id="ML978072">
    <property type="protein sequence ID" value="KAF2013009.1"/>
    <property type="molecule type" value="Genomic_DNA"/>
</dbReference>
<dbReference type="AlphaFoldDB" id="A0A6A5XJG8"/>
<dbReference type="InterPro" id="IPR018300">
    <property type="entry name" value="Aminotrans_IV_CS"/>
</dbReference>
<comment type="catalytic activity">
    <reaction evidence="9">
        <text>L-valine + 2-oxoglutarate = 3-methyl-2-oxobutanoate + L-glutamate</text>
        <dbReference type="Rhea" id="RHEA:24813"/>
        <dbReference type="ChEBI" id="CHEBI:11851"/>
        <dbReference type="ChEBI" id="CHEBI:16810"/>
        <dbReference type="ChEBI" id="CHEBI:29985"/>
        <dbReference type="ChEBI" id="CHEBI:57762"/>
        <dbReference type="EC" id="2.6.1.42"/>
    </reaction>
</comment>
<evidence type="ECO:0000313" key="11">
    <source>
        <dbReference type="Proteomes" id="UP000799778"/>
    </source>
</evidence>
<dbReference type="Proteomes" id="UP000799778">
    <property type="component" value="Unassembled WGS sequence"/>
</dbReference>
<comment type="similarity">
    <text evidence="2 7">Belongs to the class-IV pyridoxal-phosphate-dependent aminotransferase family.</text>
</comment>
<dbReference type="EC" id="2.6.1.42" evidence="9"/>
<dbReference type="OrthoDB" id="1732691at2759"/>
<dbReference type="GO" id="GO:0009099">
    <property type="term" value="P:L-valine biosynthetic process"/>
    <property type="evidence" value="ECO:0007669"/>
    <property type="project" value="TreeGrafter"/>
</dbReference>
<dbReference type="Pfam" id="PF01063">
    <property type="entry name" value="Aminotran_4"/>
    <property type="match status" value="1"/>
</dbReference>
<dbReference type="GO" id="GO:0004084">
    <property type="term" value="F:branched-chain-amino-acid transaminase activity"/>
    <property type="evidence" value="ECO:0007669"/>
    <property type="project" value="UniProtKB-EC"/>
</dbReference>
<evidence type="ECO:0000256" key="7">
    <source>
        <dbReference type="RuleBase" id="RU004106"/>
    </source>
</evidence>
<dbReference type="Gene3D" id="3.30.470.10">
    <property type="match status" value="1"/>
</dbReference>
<dbReference type="GO" id="GO:0009098">
    <property type="term" value="P:L-leucine biosynthetic process"/>
    <property type="evidence" value="ECO:0007669"/>
    <property type="project" value="TreeGrafter"/>
</dbReference>
<keyword evidence="5 8" id="KW-0663">Pyridoxal phosphate</keyword>
<evidence type="ECO:0000313" key="10">
    <source>
        <dbReference type="EMBL" id="KAF2013009.1"/>
    </source>
</evidence>
<name>A0A6A5XJG8_9PLEO</name>
<dbReference type="SUPFAM" id="SSF56752">
    <property type="entry name" value="D-aminoacid aminotransferase-like PLP-dependent enzymes"/>
    <property type="match status" value="1"/>
</dbReference>
<sequence>MTVVTNTHTDHFLTVAWTAKDGWLAPRISPYANLSLSPTTNVLQYASSCFEGMKLYRGYDGKLRLFRPLENCRRLLDSATRVSLPAFQPEELCTLIKKLCQIEGSRWLPKDTSRGSCLYIRPTIIGTDADLGYHVPQEALLYVVITYWPSATAATPLKLLANTQQWVRAWPGGTGAAKAAANYGPGLPAHAEAKRRGFDQILWLFGPDGIVTEAGSTNIFIVWKAPAGKVELVTPSLDGGLILPGITRRSVLELARERFSRQSAWVLDGKTVETQELTVIEREITISEILNAAKEDRLMGLFAVGTAFFVNPVSQIDTVDHSINIDPNAVPHAALLRQWLSDIMYGAEESGWTQIIDEKEG</sequence>
<dbReference type="GO" id="GO:0005739">
    <property type="term" value="C:mitochondrion"/>
    <property type="evidence" value="ECO:0007669"/>
    <property type="project" value="TreeGrafter"/>
</dbReference>
<evidence type="ECO:0000256" key="1">
    <source>
        <dbReference type="ARBA" id="ARBA00001933"/>
    </source>
</evidence>
<dbReference type="InterPro" id="IPR043132">
    <property type="entry name" value="BCAT-like_C"/>
</dbReference>
<evidence type="ECO:0000256" key="9">
    <source>
        <dbReference type="RuleBase" id="RU004517"/>
    </source>
</evidence>
<dbReference type="PIRSF" id="PIRSF006468">
    <property type="entry name" value="BCAT1"/>
    <property type="match status" value="1"/>
</dbReference>
<evidence type="ECO:0000256" key="5">
    <source>
        <dbReference type="ARBA" id="ARBA00022898"/>
    </source>
</evidence>
<evidence type="ECO:0000256" key="3">
    <source>
        <dbReference type="ARBA" id="ARBA00022576"/>
    </source>
</evidence>
<dbReference type="RefSeq" id="XP_033381348.1">
    <property type="nucleotide sequence ID" value="XM_033533371.1"/>
</dbReference>
<comment type="catalytic activity">
    <reaction evidence="9">
        <text>L-leucine + 2-oxoglutarate = 4-methyl-2-oxopentanoate + L-glutamate</text>
        <dbReference type="Rhea" id="RHEA:18321"/>
        <dbReference type="ChEBI" id="CHEBI:16810"/>
        <dbReference type="ChEBI" id="CHEBI:17865"/>
        <dbReference type="ChEBI" id="CHEBI:29985"/>
        <dbReference type="ChEBI" id="CHEBI:57427"/>
        <dbReference type="EC" id="2.6.1.42"/>
    </reaction>
</comment>